<dbReference type="GO" id="GO:0007186">
    <property type="term" value="P:G protein-coupled receptor signaling pathway"/>
    <property type="evidence" value="ECO:0007669"/>
    <property type="project" value="TreeGrafter"/>
</dbReference>
<organism evidence="4 5">
    <name type="scientific">Euroglyphus maynei</name>
    <name type="common">Mayne's house dust mite</name>
    <dbReference type="NCBI Taxonomy" id="6958"/>
    <lineage>
        <taxon>Eukaryota</taxon>
        <taxon>Metazoa</taxon>
        <taxon>Ecdysozoa</taxon>
        <taxon>Arthropoda</taxon>
        <taxon>Chelicerata</taxon>
        <taxon>Arachnida</taxon>
        <taxon>Acari</taxon>
        <taxon>Acariformes</taxon>
        <taxon>Sarcoptiformes</taxon>
        <taxon>Astigmata</taxon>
        <taxon>Psoroptidia</taxon>
        <taxon>Analgoidea</taxon>
        <taxon>Pyroglyphidae</taxon>
        <taxon>Pyroglyphinae</taxon>
        <taxon>Euroglyphus</taxon>
    </lineage>
</organism>
<dbReference type="GO" id="GO:0001965">
    <property type="term" value="F:G-protein alpha-subunit binding"/>
    <property type="evidence" value="ECO:0007669"/>
    <property type="project" value="TreeGrafter"/>
</dbReference>
<dbReference type="GO" id="GO:0005737">
    <property type="term" value="C:cytoplasm"/>
    <property type="evidence" value="ECO:0007669"/>
    <property type="project" value="TreeGrafter"/>
</dbReference>
<comment type="caution">
    <text evidence="4">The sequence shown here is derived from an EMBL/GenBank/DDBJ whole genome shotgun (WGS) entry which is preliminary data.</text>
</comment>
<proteinExistence type="inferred from homology"/>
<dbReference type="EMBL" id="MUJZ01068642">
    <property type="protein sequence ID" value="OTF69829.1"/>
    <property type="molecule type" value="Genomic_DNA"/>
</dbReference>
<keyword evidence="2" id="KW-0344">Guanine-nucleotide releasing factor</keyword>
<dbReference type="PANTHER" id="PTHR12425:SF5">
    <property type="entry name" value="SYNEMBRYN"/>
    <property type="match status" value="1"/>
</dbReference>
<dbReference type="GO" id="GO:0005085">
    <property type="term" value="F:guanyl-nucleotide exchange factor activity"/>
    <property type="evidence" value="ECO:0007669"/>
    <property type="project" value="UniProtKB-KW"/>
</dbReference>
<dbReference type="OrthoDB" id="5585685at2759"/>
<accession>A0A1Y3AN14</accession>
<dbReference type="AlphaFoldDB" id="A0A1Y3AN14"/>
<dbReference type="PANTHER" id="PTHR12425">
    <property type="entry name" value="SYNEMBRYN"/>
    <property type="match status" value="1"/>
</dbReference>
<evidence type="ECO:0000256" key="2">
    <source>
        <dbReference type="ARBA" id="ARBA00022658"/>
    </source>
</evidence>
<comment type="similarity">
    <text evidence="1">Belongs to the synembryn family.</text>
</comment>
<name>A0A1Y3AN14_EURMA</name>
<dbReference type="Proteomes" id="UP000194236">
    <property type="component" value="Unassembled WGS sequence"/>
</dbReference>
<keyword evidence="3" id="KW-0143">Chaperone</keyword>
<evidence type="ECO:0008006" key="6">
    <source>
        <dbReference type="Google" id="ProtNLM"/>
    </source>
</evidence>
<keyword evidence="5" id="KW-1185">Reference proteome</keyword>
<gene>
    <name evidence="4" type="ORF">BLA29_014203</name>
</gene>
<dbReference type="Pfam" id="PF10165">
    <property type="entry name" value="Ric8"/>
    <property type="match status" value="1"/>
</dbReference>
<evidence type="ECO:0000313" key="4">
    <source>
        <dbReference type="EMBL" id="OTF69829.1"/>
    </source>
</evidence>
<evidence type="ECO:0000256" key="1">
    <source>
        <dbReference type="ARBA" id="ARBA00009049"/>
    </source>
</evidence>
<dbReference type="InterPro" id="IPR019318">
    <property type="entry name" value="Gua_nucleotide_exch_fac_Ric8"/>
</dbReference>
<feature type="non-terminal residue" evidence="4">
    <location>
        <position position="1"/>
    </location>
</feature>
<protein>
    <recommendedName>
        <fullName evidence="6">SPIN90/Ldb17 leucine-rich domain-containing protein</fullName>
    </recommendedName>
</protein>
<evidence type="ECO:0000313" key="5">
    <source>
        <dbReference type="Proteomes" id="UP000194236"/>
    </source>
</evidence>
<sequence>FEEAHFFRLVSILHDLLLCDTKNEDRKEDLQSHIVNLLTNMPSQSYEELLSKIAELGKPENPEHEYMEMNLEVIAALLDFLRIRLDDVSVCVVVVIQKN</sequence>
<evidence type="ECO:0000256" key="3">
    <source>
        <dbReference type="ARBA" id="ARBA00023186"/>
    </source>
</evidence>
<reference evidence="4 5" key="1">
    <citation type="submission" date="2017-03" db="EMBL/GenBank/DDBJ databases">
        <title>Genome Survey of Euroglyphus maynei.</title>
        <authorList>
            <person name="Arlian L.G."/>
            <person name="Morgan M.S."/>
            <person name="Rider S.D."/>
        </authorList>
    </citation>
    <scope>NUCLEOTIDE SEQUENCE [LARGE SCALE GENOMIC DNA]</scope>
    <source>
        <strain evidence="4">Arlian Lab</strain>
        <tissue evidence="4">Whole body</tissue>
    </source>
</reference>